<proteinExistence type="predicted"/>
<evidence type="ECO:0000256" key="1">
    <source>
        <dbReference type="ARBA" id="ARBA00023015"/>
    </source>
</evidence>
<dbReference type="EMBL" id="CP047593">
    <property type="protein sequence ID" value="QHI70868.1"/>
    <property type="molecule type" value="Genomic_DNA"/>
</dbReference>
<keyword evidence="3" id="KW-0804">Transcription</keyword>
<evidence type="ECO:0000313" key="6">
    <source>
        <dbReference type="Proteomes" id="UP000464954"/>
    </source>
</evidence>
<dbReference type="Pfam" id="PF12833">
    <property type="entry name" value="HTH_18"/>
    <property type="match status" value="1"/>
</dbReference>
<name>A0A6P1MFS2_9BACT</name>
<evidence type="ECO:0000313" key="5">
    <source>
        <dbReference type="EMBL" id="QHI70868.1"/>
    </source>
</evidence>
<dbReference type="InterPro" id="IPR018060">
    <property type="entry name" value="HTH_AraC"/>
</dbReference>
<dbReference type="SUPFAM" id="SSF46689">
    <property type="entry name" value="Homeodomain-like"/>
    <property type="match status" value="1"/>
</dbReference>
<gene>
    <name evidence="5" type="ORF">GT409_03415</name>
</gene>
<dbReference type="InterPro" id="IPR018062">
    <property type="entry name" value="HTH_AraC-typ_CS"/>
</dbReference>
<evidence type="ECO:0000259" key="4">
    <source>
        <dbReference type="PROSITE" id="PS01124"/>
    </source>
</evidence>
<sequence>MIEPRRLQNVRKLAAFSELSVKEICFASGYRNVPHFCAQFKKRFGCTPGSLL</sequence>
<dbReference type="AlphaFoldDB" id="A0A6P1MFS2"/>
<keyword evidence="2" id="KW-0238">DNA-binding</keyword>
<dbReference type="GO" id="GO:0003700">
    <property type="term" value="F:DNA-binding transcription factor activity"/>
    <property type="evidence" value="ECO:0007669"/>
    <property type="project" value="InterPro"/>
</dbReference>
<keyword evidence="1" id="KW-0805">Transcription regulation</keyword>
<dbReference type="PROSITE" id="PS00041">
    <property type="entry name" value="HTH_ARAC_FAMILY_1"/>
    <property type="match status" value="1"/>
</dbReference>
<dbReference type="PROSITE" id="PS01124">
    <property type="entry name" value="HTH_ARAC_FAMILY_2"/>
    <property type="match status" value="1"/>
</dbReference>
<accession>A0A6P1MFS2</accession>
<dbReference type="Proteomes" id="UP000464954">
    <property type="component" value="Chromosome"/>
</dbReference>
<dbReference type="GO" id="GO:0043565">
    <property type="term" value="F:sequence-specific DNA binding"/>
    <property type="evidence" value="ECO:0007669"/>
    <property type="project" value="InterPro"/>
</dbReference>
<dbReference type="InterPro" id="IPR009057">
    <property type="entry name" value="Homeodomain-like_sf"/>
</dbReference>
<feature type="domain" description="HTH araC/xylS-type" evidence="4">
    <location>
        <begin position="1"/>
        <end position="52"/>
    </location>
</feature>
<reference evidence="5 6" key="1">
    <citation type="submission" date="2020-01" db="EMBL/GenBank/DDBJ databases">
        <title>Ponticoccus aerotolerans gen. nov., sp. nov., an anaerobic bacterium and proposal of Ponticoccusceae fam. nov., Ponticoccusles ord. nov. and Ponticoccuse classis nov. in the phylum Kiritimatiellaeota.</title>
        <authorList>
            <person name="Zhou L.Y."/>
            <person name="Du Z.J."/>
        </authorList>
    </citation>
    <scope>NUCLEOTIDE SEQUENCE [LARGE SCALE GENOMIC DNA]</scope>
    <source>
        <strain evidence="5 6">S-5007</strain>
    </source>
</reference>
<organism evidence="5 6">
    <name type="scientific">Tichowtungia aerotolerans</name>
    <dbReference type="NCBI Taxonomy" id="2697043"/>
    <lineage>
        <taxon>Bacteria</taxon>
        <taxon>Pseudomonadati</taxon>
        <taxon>Kiritimatiellota</taxon>
        <taxon>Tichowtungiia</taxon>
        <taxon>Tichowtungiales</taxon>
        <taxon>Tichowtungiaceae</taxon>
        <taxon>Tichowtungia</taxon>
    </lineage>
</organism>
<evidence type="ECO:0000256" key="2">
    <source>
        <dbReference type="ARBA" id="ARBA00023125"/>
    </source>
</evidence>
<dbReference type="Gene3D" id="1.10.10.60">
    <property type="entry name" value="Homeodomain-like"/>
    <property type="match status" value="1"/>
</dbReference>
<protein>
    <submittedName>
        <fullName evidence="5">Helix-turn-helix domain-containing protein</fullName>
    </submittedName>
</protein>
<evidence type="ECO:0000256" key="3">
    <source>
        <dbReference type="ARBA" id="ARBA00023163"/>
    </source>
</evidence>
<dbReference type="KEGG" id="taer:GT409_03415"/>
<keyword evidence="6" id="KW-1185">Reference proteome</keyword>